<evidence type="ECO:0000313" key="3">
    <source>
        <dbReference type="EMBL" id="MXN64770.1"/>
    </source>
</evidence>
<dbReference type="Pfam" id="PF00107">
    <property type="entry name" value="ADH_zinc_N"/>
    <property type="match status" value="1"/>
</dbReference>
<dbReference type="PANTHER" id="PTHR43205:SF7">
    <property type="entry name" value="PROSTAGLANDIN REDUCTASE 1"/>
    <property type="match status" value="1"/>
</dbReference>
<feature type="domain" description="Enoyl reductase (ER)" evidence="2">
    <location>
        <begin position="13"/>
        <end position="329"/>
    </location>
</feature>
<name>A0A7X3S7H9_9HYPH</name>
<dbReference type="SMART" id="SM00829">
    <property type="entry name" value="PKS_ER"/>
    <property type="match status" value="1"/>
</dbReference>
<proteinExistence type="predicted"/>
<dbReference type="SUPFAM" id="SSF51735">
    <property type="entry name" value="NAD(P)-binding Rossmann-fold domains"/>
    <property type="match status" value="1"/>
</dbReference>
<evidence type="ECO:0000313" key="4">
    <source>
        <dbReference type="Proteomes" id="UP000433101"/>
    </source>
</evidence>
<dbReference type="CDD" id="cd05288">
    <property type="entry name" value="PGDH"/>
    <property type="match status" value="1"/>
</dbReference>
<gene>
    <name evidence="3" type="ORF">GR183_07615</name>
</gene>
<dbReference type="Pfam" id="PF16884">
    <property type="entry name" value="ADH_N_2"/>
    <property type="match status" value="1"/>
</dbReference>
<dbReference type="Gene3D" id="3.90.180.10">
    <property type="entry name" value="Medium-chain alcohol dehydrogenases, catalytic domain"/>
    <property type="match status" value="1"/>
</dbReference>
<dbReference type="Gene3D" id="3.40.50.720">
    <property type="entry name" value="NAD(P)-binding Rossmann-like Domain"/>
    <property type="match status" value="1"/>
</dbReference>
<dbReference type="GO" id="GO:0016628">
    <property type="term" value="F:oxidoreductase activity, acting on the CH-CH group of donors, NAD or NADP as acceptor"/>
    <property type="evidence" value="ECO:0007669"/>
    <property type="project" value="InterPro"/>
</dbReference>
<dbReference type="InterPro" id="IPR036291">
    <property type="entry name" value="NAD(P)-bd_dom_sf"/>
</dbReference>
<dbReference type="PANTHER" id="PTHR43205">
    <property type="entry name" value="PROSTAGLANDIN REDUCTASE"/>
    <property type="match status" value="1"/>
</dbReference>
<dbReference type="FunFam" id="3.40.50.720:FF:000121">
    <property type="entry name" value="Prostaglandin reductase 2"/>
    <property type="match status" value="1"/>
</dbReference>
<keyword evidence="1" id="KW-0560">Oxidoreductase</keyword>
<dbReference type="InterPro" id="IPR041694">
    <property type="entry name" value="ADH_N_2"/>
</dbReference>
<accession>A0A7X3S7H9</accession>
<dbReference type="InterPro" id="IPR013149">
    <property type="entry name" value="ADH-like_C"/>
</dbReference>
<organism evidence="3 4">
    <name type="scientific">Stappia sediminis</name>
    <dbReference type="NCBI Taxonomy" id="2692190"/>
    <lineage>
        <taxon>Bacteria</taxon>
        <taxon>Pseudomonadati</taxon>
        <taxon>Pseudomonadota</taxon>
        <taxon>Alphaproteobacteria</taxon>
        <taxon>Hyphomicrobiales</taxon>
        <taxon>Stappiaceae</taxon>
        <taxon>Stappia</taxon>
    </lineage>
</organism>
<dbReference type="SUPFAM" id="SSF50129">
    <property type="entry name" value="GroES-like"/>
    <property type="match status" value="1"/>
</dbReference>
<dbReference type="InterPro" id="IPR020843">
    <property type="entry name" value="ER"/>
</dbReference>
<protein>
    <submittedName>
        <fullName evidence="3">Zinc-binding dehydrogenase</fullName>
    </submittedName>
</protein>
<dbReference type="InterPro" id="IPR045010">
    <property type="entry name" value="MDR_fam"/>
</dbReference>
<dbReference type="AlphaFoldDB" id="A0A7X3S7H9"/>
<evidence type="ECO:0000256" key="1">
    <source>
        <dbReference type="ARBA" id="ARBA00023002"/>
    </source>
</evidence>
<comment type="caution">
    <text evidence="3">The sequence shown here is derived from an EMBL/GenBank/DDBJ whole genome shotgun (WGS) entry which is preliminary data.</text>
</comment>
<dbReference type="Proteomes" id="UP000433101">
    <property type="component" value="Unassembled WGS sequence"/>
</dbReference>
<keyword evidence="4" id="KW-1185">Reference proteome</keyword>
<dbReference type="InterPro" id="IPR011032">
    <property type="entry name" value="GroES-like_sf"/>
</dbReference>
<evidence type="ECO:0000259" key="2">
    <source>
        <dbReference type="SMART" id="SM00829"/>
    </source>
</evidence>
<sequence length="332" mass="35534">MNRRVILSSRPKGVPQAKHFSIDEAPVPDLAEGEFLIRNAYWSADPAQRGWANDAPNYLPPVAIGDPMRGFAVGKVIESRNPDYAEGDAVTGMFGWQTHAVSNGENVDRKVTETDLPLSLALGVLGLNGITAYFCLLEVCAPKAGETVVVSTAAGAVGSAVGQIAKIKGCRTVGITGSDEKAELCRQRFGYDLAINYKTENVAKAIKAACPDGVDCYFDNTSGPISDAVMANLAKGARIAICGTAAIQDWDPLPQGPRVHRQLLVARARMQGFIAFDYQARFPEALSQLADWVREGKLSYNEHVLDGLAAAPGAIAMLYRGENTGKLVIRVD</sequence>
<reference evidence="3 4" key="1">
    <citation type="submission" date="2019-12" db="EMBL/GenBank/DDBJ databases">
        <authorList>
            <person name="Li M."/>
        </authorList>
    </citation>
    <scope>NUCLEOTIDE SEQUENCE [LARGE SCALE GENOMIC DNA]</scope>
    <source>
        <strain evidence="3 4">GBMRC 2046</strain>
    </source>
</reference>
<dbReference type="EMBL" id="WUMV01000003">
    <property type="protein sequence ID" value="MXN64770.1"/>
    <property type="molecule type" value="Genomic_DNA"/>
</dbReference>